<dbReference type="InterPro" id="IPR000408">
    <property type="entry name" value="Reg_chr_condens"/>
</dbReference>
<accession>A0A085MGJ9</accession>
<dbReference type="PANTHER" id="PTHR22872">
    <property type="entry name" value="BTK-BINDING PROTEIN-RELATED"/>
    <property type="match status" value="1"/>
</dbReference>
<feature type="repeat" description="RCC1" evidence="2">
    <location>
        <begin position="241"/>
        <end position="294"/>
    </location>
</feature>
<dbReference type="SUPFAM" id="SSF50985">
    <property type="entry name" value="RCC1/BLIP-II"/>
    <property type="match status" value="1"/>
</dbReference>
<feature type="compositionally biased region" description="Basic and acidic residues" evidence="3">
    <location>
        <begin position="582"/>
        <end position="592"/>
    </location>
</feature>
<evidence type="ECO:0000313" key="5">
    <source>
        <dbReference type="EMBL" id="KFD56345.1"/>
    </source>
</evidence>
<feature type="repeat" description="RCC1" evidence="2">
    <location>
        <begin position="190"/>
        <end position="240"/>
    </location>
</feature>
<keyword evidence="6" id="KW-1185">Reference proteome</keyword>
<feature type="region of interest" description="Disordered" evidence="3">
    <location>
        <begin position="621"/>
        <end position="642"/>
    </location>
</feature>
<dbReference type="PROSITE" id="PS00626">
    <property type="entry name" value="RCC1_2"/>
    <property type="match status" value="3"/>
</dbReference>
<dbReference type="PRINTS" id="PR00633">
    <property type="entry name" value="RCCNDNSATION"/>
</dbReference>
<dbReference type="Gene3D" id="2.130.10.30">
    <property type="entry name" value="Regulator of chromosome condensation 1/beta-lactamase-inhibitor protein II"/>
    <property type="match status" value="2"/>
</dbReference>
<keyword evidence="1" id="KW-0677">Repeat</keyword>
<protein>
    <recommendedName>
        <fullName evidence="4">RCC1-like domain-containing protein</fullName>
    </recommendedName>
</protein>
<dbReference type="InterPro" id="IPR051625">
    <property type="entry name" value="Signaling_Regulatory_Domain"/>
</dbReference>
<evidence type="ECO:0000256" key="3">
    <source>
        <dbReference type="SAM" id="MobiDB-lite"/>
    </source>
</evidence>
<feature type="region of interest" description="Disordered" evidence="3">
    <location>
        <begin position="443"/>
        <end position="489"/>
    </location>
</feature>
<dbReference type="InterPro" id="IPR009091">
    <property type="entry name" value="RCC1/BLIP-II"/>
</dbReference>
<dbReference type="InterPro" id="IPR058923">
    <property type="entry name" value="RCC1-like_dom"/>
</dbReference>
<evidence type="ECO:0000259" key="4">
    <source>
        <dbReference type="Pfam" id="PF25390"/>
    </source>
</evidence>
<feature type="compositionally biased region" description="Basic and acidic residues" evidence="3">
    <location>
        <begin position="535"/>
        <end position="551"/>
    </location>
</feature>
<evidence type="ECO:0000256" key="2">
    <source>
        <dbReference type="PROSITE-ProRule" id="PRU00235"/>
    </source>
</evidence>
<dbReference type="Proteomes" id="UP000030764">
    <property type="component" value="Unassembled WGS sequence"/>
</dbReference>
<dbReference type="PROSITE" id="PS50012">
    <property type="entry name" value="RCC1_3"/>
    <property type="match status" value="5"/>
</dbReference>
<dbReference type="EMBL" id="KL363194">
    <property type="protein sequence ID" value="KFD56345.1"/>
    <property type="molecule type" value="Genomic_DNA"/>
</dbReference>
<dbReference type="AlphaFoldDB" id="A0A085MGJ9"/>
<feature type="domain" description="RCC1-like" evidence="4">
    <location>
        <begin position="16"/>
        <end position="290"/>
    </location>
</feature>
<dbReference type="PANTHER" id="PTHR22872:SF9">
    <property type="entry name" value="X-LINKED RETINITIS PIGMENTOSA GTPASE REGULATOR"/>
    <property type="match status" value="1"/>
</dbReference>
<gene>
    <name evidence="5" type="ORF">M513_02800</name>
</gene>
<dbReference type="Pfam" id="PF25390">
    <property type="entry name" value="WD40_RLD"/>
    <property type="match status" value="1"/>
</dbReference>
<name>A0A085MGJ9_9BILA</name>
<organism evidence="5 6">
    <name type="scientific">Trichuris suis</name>
    <name type="common">pig whipworm</name>
    <dbReference type="NCBI Taxonomy" id="68888"/>
    <lineage>
        <taxon>Eukaryota</taxon>
        <taxon>Metazoa</taxon>
        <taxon>Ecdysozoa</taxon>
        <taxon>Nematoda</taxon>
        <taxon>Enoplea</taxon>
        <taxon>Dorylaimia</taxon>
        <taxon>Trichinellida</taxon>
        <taxon>Trichuridae</taxon>
        <taxon>Trichuris</taxon>
    </lineage>
</organism>
<proteinExistence type="predicted"/>
<evidence type="ECO:0000313" key="6">
    <source>
        <dbReference type="Proteomes" id="UP000030764"/>
    </source>
</evidence>
<sequence>MAGVASFRLLTERLSLNAKHIFQVACGTQHTIVISKLDQAFAFGRNTEYQLGLGDSTTRKVPTEIRSLRGICIRCVSAGAEHSAALTGGGQLLVWGSNAVGQLGIAGVHETKVPERMPFRDDIKYVNCGYWHTAIISKENTLHTFGEGRKGQLGTGKLENCYLPCLVPGIGDCTQVSCGAKHTLALTGDGKVYSFGEGTNGQLGLGLRVTSSLLPTLICNLTDVFSISCGSMHSGCITEHGDLFLWGNNRYGKIDCSTDPCSNYYVPKLVERYANYKVTQLALGGRYSIAVAKRCTQKGETIKFKRMTSETERITSEQPEGAATIPDESVHAFVMKKNQVTSDEALTDPDQCISSSYDYINPVVGERVQKNETVKGRLTSRRQILERQDWEVQTACQSIHRSHGDAPWKRSSLPYYCEKYVSKDSTLSANAYPISLATLGQHSTRKATEESGSQNSDFTFHPAEKRKGSQRQRNVEKRSSSMTTTLTQLDGAAKESQNWAAKKQLCLKKTLHSSTYDSALQASTTEKGDYNLDFHKRADRSKNKQDAETENVKAGTENSALEDKMKTPQKSILKKPTQYNGRKNDVKSRSPSEEAGNQDNIAESSAKKSVVRFLRRNTYPDQVATTQHEAERNQRSRMCAIL</sequence>
<feature type="repeat" description="RCC1" evidence="2">
    <location>
        <begin position="38"/>
        <end position="89"/>
    </location>
</feature>
<feature type="compositionally biased region" description="Basic and acidic residues" evidence="3">
    <location>
        <begin position="462"/>
        <end position="479"/>
    </location>
</feature>
<feature type="repeat" description="RCC1" evidence="2">
    <location>
        <begin position="90"/>
        <end position="139"/>
    </location>
</feature>
<feature type="repeat" description="RCC1" evidence="2">
    <location>
        <begin position="140"/>
        <end position="189"/>
    </location>
</feature>
<feature type="region of interest" description="Disordered" evidence="3">
    <location>
        <begin position="535"/>
        <end position="607"/>
    </location>
</feature>
<reference evidence="5 6" key="1">
    <citation type="journal article" date="2014" name="Nat. Genet.">
        <title>Genome and transcriptome of the porcine whipworm Trichuris suis.</title>
        <authorList>
            <person name="Jex A.R."/>
            <person name="Nejsum P."/>
            <person name="Schwarz E.M."/>
            <person name="Hu L."/>
            <person name="Young N.D."/>
            <person name="Hall R.S."/>
            <person name="Korhonen P.K."/>
            <person name="Liao S."/>
            <person name="Thamsborg S."/>
            <person name="Xia J."/>
            <person name="Xu P."/>
            <person name="Wang S."/>
            <person name="Scheerlinck J.P."/>
            <person name="Hofmann A."/>
            <person name="Sternberg P.W."/>
            <person name="Wang J."/>
            <person name="Gasser R.B."/>
        </authorList>
    </citation>
    <scope>NUCLEOTIDE SEQUENCE [LARGE SCALE GENOMIC DNA]</scope>
    <source>
        <strain evidence="5">DCEP-RM93M</strain>
    </source>
</reference>
<evidence type="ECO:0000256" key="1">
    <source>
        <dbReference type="ARBA" id="ARBA00022737"/>
    </source>
</evidence>